<name>A0A9X1C3Z2_9PSED</name>
<dbReference type="EMBL" id="JAFHKJ010000026">
    <property type="protein sequence ID" value="MBN2975666.1"/>
    <property type="molecule type" value="Genomic_DNA"/>
</dbReference>
<proteinExistence type="predicted"/>
<dbReference type="Pfam" id="PF02585">
    <property type="entry name" value="PIG-L"/>
    <property type="match status" value="1"/>
</dbReference>
<dbReference type="SUPFAM" id="SSF102588">
    <property type="entry name" value="LmbE-like"/>
    <property type="match status" value="1"/>
</dbReference>
<dbReference type="RefSeq" id="WP_078733241.1">
    <property type="nucleotide sequence ID" value="NZ_JAFHKJ010000026.1"/>
</dbReference>
<reference evidence="1 2" key="2">
    <citation type="journal article" date="2023" name="Plant Pathol.">
        <title>Dismantling and reorganizing Pseudomonas marginalis sensu#lato.</title>
        <authorList>
            <person name="Sawada H."/>
            <person name="Fujikawa T."/>
            <person name="Satou M."/>
        </authorList>
    </citation>
    <scope>NUCLEOTIDE SEQUENCE [LARGE SCALE GENOMIC DNA]</scope>
    <source>
        <strain evidence="1 2">MAFF 301381</strain>
    </source>
</reference>
<dbReference type="AlphaFoldDB" id="A0A9X1C3Z2"/>
<reference evidence="1 2" key="1">
    <citation type="journal article" date="2021" name="Int. J. Syst. Evol. Microbiol.">
        <title>Pseudomonas lactucae sp. nov., a pathogen causing bacterial rot of lettuce in Japan.</title>
        <authorList>
            <person name="Sawada H."/>
            <person name="Fujikawa T."/>
            <person name="Satou M."/>
        </authorList>
    </citation>
    <scope>NUCLEOTIDE SEQUENCE [LARGE SCALE GENOMIC DNA]</scope>
    <source>
        <strain evidence="1 2">MAFF 301381</strain>
    </source>
</reference>
<dbReference type="Proteomes" id="UP001154860">
    <property type="component" value="Unassembled WGS sequence"/>
</dbReference>
<protein>
    <submittedName>
        <fullName evidence="1">PIG-L family deacetylase</fullName>
    </submittedName>
</protein>
<evidence type="ECO:0000313" key="1">
    <source>
        <dbReference type="EMBL" id="MBN2975666.1"/>
    </source>
</evidence>
<comment type="caution">
    <text evidence="1">The sequence shown here is derived from an EMBL/GenBank/DDBJ whole genome shotgun (WGS) entry which is preliminary data.</text>
</comment>
<sequence>MNQRCHSLLLAPHCDDIAYSLTGRLFSGAESSRPLQLLTIFSESRFAPYAAGITSQAQVSALRHAEDARFCAVLRLEPARLGLAEAPLRGYPDVDSLFINSDVPLEDPMVARLEQRLRRHIEGNVPTRVFAPLGIGGHVDHRITRAAAQRVFGGVCPLFFYEDLPYAGELAPAELDRQLALDAKGLRALLTPLGDWLPYKLERLAEYASQVAGKDLDSVVTHAHLIGGERVWTLA</sequence>
<organism evidence="1 2">
    <name type="scientific">Pseudomonas lactucae</name>
    <dbReference type="NCBI Taxonomy" id="2813360"/>
    <lineage>
        <taxon>Bacteria</taxon>
        <taxon>Pseudomonadati</taxon>
        <taxon>Pseudomonadota</taxon>
        <taxon>Gammaproteobacteria</taxon>
        <taxon>Pseudomonadales</taxon>
        <taxon>Pseudomonadaceae</taxon>
        <taxon>Pseudomonas</taxon>
    </lineage>
</organism>
<dbReference type="InterPro" id="IPR024078">
    <property type="entry name" value="LmbE-like_dom_sf"/>
</dbReference>
<accession>A0A9X1C3Z2</accession>
<dbReference type="Gene3D" id="3.40.50.10320">
    <property type="entry name" value="LmbE-like"/>
    <property type="match status" value="1"/>
</dbReference>
<evidence type="ECO:0000313" key="2">
    <source>
        <dbReference type="Proteomes" id="UP001154860"/>
    </source>
</evidence>
<dbReference type="InterPro" id="IPR003737">
    <property type="entry name" value="GlcNAc_PI_deacetylase-related"/>
</dbReference>
<gene>
    <name evidence="1" type="ORF">JWR99_06590</name>
</gene>
<keyword evidence="2" id="KW-1185">Reference proteome</keyword>